<evidence type="ECO:0000313" key="2">
    <source>
        <dbReference type="Proteomes" id="UP000236379"/>
    </source>
</evidence>
<gene>
    <name evidence="1" type="ORF">CVO96_10725</name>
</gene>
<organism evidence="1 2">
    <name type="scientific">Deinococcus koreensis</name>
    <dbReference type="NCBI Taxonomy" id="2054903"/>
    <lineage>
        <taxon>Bacteria</taxon>
        <taxon>Thermotogati</taxon>
        <taxon>Deinococcota</taxon>
        <taxon>Deinococci</taxon>
        <taxon>Deinococcales</taxon>
        <taxon>Deinococcaceae</taxon>
        <taxon>Deinococcus</taxon>
    </lineage>
</organism>
<sequence>MTLTPPEFTATPYLFAQSVDFPQVLALPARHSLPEGDLLTFRFSNGYGAAVMRGAGHPQESAFEFGVLDFTLPEPQLTCLTPVCSSLLQGLSYEQVAQLLPRAERLPLHPDLQHADLSLENEDF</sequence>
<dbReference type="RefSeq" id="WP_103312230.1">
    <property type="nucleotide sequence ID" value="NZ_PPPD01000001.1"/>
</dbReference>
<name>A0A2K3UZ23_9DEIO</name>
<evidence type="ECO:0000313" key="1">
    <source>
        <dbReference type="EMBL" id="PNY81789.1"/>
    </source>
</evidence>
<keyword evidence="2" id="KW-1185">Reference proteome</keyword>
<dbReference type="EMBL" id="PPPD01000001">
    <property type="protein sequence ID" value="PNY81789.1"/>
    <property type="molecule type" value="Genomic_DNA"/>
</dbReference>
<comment type="caution">
    <text evidence="1">The sequence shown here is derived from an EMBL/GenBank/DDBJ whole genome shotgun (WGS) entry which is preliminary data.</text>
</comment>
<dbReference type="AlphaFoldDB" id="A0A2K3UZ23"/>
<accession>A0A2K3UZ23</accession>
<protein>
    <submittedName>
        <fullName evidence="1">Uncharacterized protein</fullName>
    </submittedName>
</protein>
<proteinExistence type="predicted"/>
<dbReference type="Proteomes" id="UP000236379">
    <property type="component" value="Unassembled WGS sequence"/>
</dbReference>
<dbReference type="OrthoDB" id="69261at2"/>
<reference evidence="1 2" key="1">
    <citation type="submission" date="2018-01" db="EMBL/GenBank/DDBJ databases">
        <title>Deinococcus koreensis sp. nov., a radiation-resistant bacterium isolated from river water.</title>
        <authorList>
            <person name="Choi A."/>
        </authorList>
    </citation>
    <scope>NUCLEOTIDE SEQUENCE [LARGE SCALE GENOMIC DNA]</scope>
    <source>
        <strain evidence="1 2">SJW1-2</strain>
    </source>
</reference>